<keyword evidence="2" id="KW-0472">Membrane</keyword>
<keyword evidence="2" id="KW-0812">Transmembrane</keyword>
<dbReference type="EMBL" id="RBIL01000001">
    <property type="protein sequence ID" value="RKQ94070.1"/>
    <property type="molecule type" value="Genomic_DNA"/>
</dbReference>
<keyword evidence="4" id="KW-1185">Reference proteome</keyword>
<feature type="transmembrane region" description="Helical" evidence="2">
    <location>
        <begin position="43"/>
        <end position="63"/>
    </location>
</feature>
<evidence type="ECO:0000313" key="3">
    <source>
        <dbReference type="EMBL" id="RKQ94070.1"/>
    </source>
</evidence>
<keyword evidence="2" id="KW-1133">Transmembrane helix</keyword>
<feature type="compositionally biased region" description="Basic residues" evidence="1">
    <location>
        <begin position="81"/>
        <end position="90"/>
    </location>
</feature>
<gene>
    <name evidence="3" type="ORF">C8N24_3947</name>
</gene>
<evidence type="ECO:0000256" key="2">
    <source>
        <dbReference type="SAM" id="Phobius"/>
    </source>
</evidence>
<protein>
    <submittedName>
        <fullName evidence="3">Uncharacterized protein</fullName>
    </submittedName>
</protein>
<evidence type="ECO:0000313" key="4">
    <source>
        <dbReference type="Proteomes" id="UP000278962"/>
    </source>
</evidence>
<feature type="transmembrane region" description="Helical" evidence="2">
    <location>
        <begin position="21"/>
        <end position="37"/>
    </location>
</feature>
<evidence type="ECO:0000256" key="1">
    <source>
        <dbReference type="SAM" id="MobiDB-lite"/>
    </source>
</evidence>
<reference evidence="3 4" key="1">
    <citation type="submission" date="2018-10" db="EMBL/GenBank/DDBJ databases">
        <title>Genomic Encyclopedia of Archaeal and Bacterial Type Strains, Phase II (KMG-II): from individual species to whole genera.</title>
        <authorList>
            <person name="Goeker M."/>
        </authorList>
    </citation>
    <scope>NUCLEOTIDE SEQUENCE [LARGE SCALE GENOMIC DNA]</scope>
    <source>
        <strain evidence="3 4">DSM 14954</strain>
    </source>
</reference>
<dbReference type="Proteomes" id="UP000278962">
    <property type="component" value="Unassembled WGS sequence"/>
</dbReference>
<comment type="caution">
    <text evidence="3">The sequence shown here is derived from an EMBL/GenBank/DDBJ whole genome shotgun (WGS) entry which is preliminary data.</text>
</comment>
<accession>A0A660LIY5</accession>
<proteinExistence type="predicted"/>
<name>A0A660LIY5_9ACTN</name>
<dbReference type="AlphaFoldDB" id="A0A660LIY5"/>
<feature type="region of interest" description="Disordered" evidence="1">
    <location>
        <begin position="68"/>
        <end position="90"/>
    </location>
</feature>
<organism evidence="3 4">
    <name type="scientific">Solirubrobacter pauli</name>
    <dbReference type="NCBI Taxonomy" id="166793"/>
    <lineage>
        <taxon>Bacteria</taxon>
        <taxon>Bacillati</taxon>
        <taxon>Actinomycetota</taxon>
        <taxon>Thermoleophilia</taxon>
        <taxon>Solirubrobacterales</taxon>
        <taxon>Solirubrobacteraceae</taxon>
        <taxon>Solirubrobacter</taxon>
    </lineage>
</organism>
<sequence>MGVDPADDKQPGDELLGLKSRLIMGAIFACLYIVTFLPRQADFPAILSGVLGGAVVFLLLREVDERRKRRRRQGIAPYQRPVRRKHRRRD</sequence>
<dbReference type="RefSeq" id="WP_170179216.1">
    <property type="nucleotide sequence ID" value="NZ_RBIL01000001.1"/>
</dbReference>